<accession>A0A7C2P962</accession>
<keyword evidence="2" id="KW-0472">Membrane</keyword>
<sequence length="387" mass="41226">MVGPAAAESGGSASRNRWTIGNRRQSPAVSPTLPVVAVPAHSGSDGGTAAGGRHWSVGRRLAAHAPPARDGPHQPDRRPGCNPRLVRTDPDLHPGGSRAVRTRCRIADVSRRRRGFTLAELLLASVILTLVLSVLAGVTQAVHTAWNYSTTREDCRLEAQAAVERIQWMLRQAGTYRLAGGPTVFGVRSVTIGSNNEAAPAVLVIWSGGRNGGLASQGVLSRLPRINELVIYGCDPQQPREFVELTIPGNTQPIAFNSPLFADNIKSLMAATGQDRIRLCRRIRIAPLTIAENWPGLGGVNQMGLVRMDAGMTPTDDAIAAASPGTTAWQELPWSQGLVSPAGGLRAVRVLIELQLEPAPEHVRTDAGESLAIPFFGLASARYVHQP</sequence>
<feature type="region of interest" description="Disordered" evidence="1">
    <location>
        <begin position="1"/>
        <end position="98"/>
    </location>
</feature>
<feature type="compositionally biased region" description="Polar residues" evidence="1">
    <location>
        <begin position="15"/>
        <end position="29"/>
    </location>
</feature>
<dbReference type="Pfam" id="PF07963">
    <property type="entry name" value="N_methyl"/>
    <property type="match status" value="1"/>
</dbReference>
<gene>
    <name evidence="3" type="ORF">ENQ76_03800</name>
</gene>
<dbReference type="InterPro" id="IPR012902">
    <property type="entry name" value="N_methyl_site"/>
</dbReference>
<evidence type="ECO:0000313" key="3">
    <source>
        <dbReference type="EMBL" id="HEN14576.1"/>
    </source>
</evidence>
<dbReference type="EMBL" id="DSOK01000119">
    <property type="protein sequence ID" value="HEN14576.1"/>
    <property type="molecule type" value="Genomic_DNA"/>
</dbReference>
<name>A0A7C2P962_9PLAN</name>
<protein>
    <submittedName>
        <fullName evidence="3">Prepilin-type N-terminal cleavage/methylation domain-containing protein</fullName>
    </submittedName>
</protein>
<dbReference type="AlphaFoldDB" id="A0A7C2P962"/>
<feature type="compositionally biased region" description="Basic and acidic residues" evidence="1">
    <location>
        <begin position="70"/>
        <end position="79"/>
    </location>
</feature>
<comment type="caution">
    <text evidence="3">The sequence shown here is derived from an EMBL/GenBank/DDBJ whole genome shotgun (WGS) entry which is preliminary data.</text>
</comment>
<keyword evidence="2" id="KW-1133">Transmembrane helix</keyword>
<keyword evidence="2" id="KW-0812">Transmembrane</keyword>
<evidence type="ECO:0000256" key="2">
    <source>
        <dbReference type="SAM" id="Phobius"/>
    </source>
</evidence>
<evidence type="ECO:0000256" key="1">
    <source>
        <dbReference type="SAM" id="MobiDB-lite"/>
    </source>
</evidence>
<organism evidence="3">
    <name type="scientific">Schlesneria paludicola</name>
    <dbReference type="NCBI Taxonomy" id="360056"/>
    <lineage>
        <taxon>Bacteria</taxon>
        <taxon>Pseudomonadati</taxon>
        <taxon>Planctomycetota</taxon>
        <taxon>Planctomycetia</taxon>
        <taxon>Planctomycetales</taxon>
        <taxon>Planctomycetaceae</taxon>
        <taxon>Schlesneria</taxon>
    </lineage>
</organism>
<reference evidence="3" key="1">
    <citation type="journal article" date="2020" name="mSystems">
        <title>Genome- and Community-Level Interaction Insights into Carbon Utilization and Element Cycling Functions of Hydrothermarchaeota in Hydrothermal Sediment.</title>
        <authorList>
            <person name="Zhou Z."/>
            <person name="Liu Y."/>
            <person name="Xu W."/>
            <person name="Pan J."/>
            <person name="Luo Z.H."/>
            <person name="Li M."/>
        </authorList>
    </citation>
    <scope>NUCLEOTIDE SEQUENCE [LARGE SCALE GENOMIC DNA]</scope>
    <source>
        <strain evidence="3">SpSt-339</strain>
    </source>
</reference>
<proteinExistence type="predicted"/>
<feature type="transmembrane region" description="Helical" evidence="2">
    <location>
        <begin position="121"/>
        <end position="146"/>
    </location>
</feature>
<dbReference type="NCBIfam" id="TIGR02532">
    <property type="entry name" value="IV_pilin_GFxxxE"/>
    <property type="match status" value="1"/>
</dbReference>
<feature type="compositionally biased region" description="Low complexity" evidence="1">
    <location>
        <begin position="1"/>
        <end position="14"/>
    </location>
</feature>